<dbReference type="RefSeq" id="WP_163974780.1">
    <property type="nucleotide sequence ID" value="NZ_JAMDNK010000031.1"/>
</dbReference>
<feature type="transmembrane region" description="Helical" evidence="2">
    <location>
        <begin position="34"/>
        <end position="53"/>
    </location>
</feature>
<keyword evidence="2" id="KW-0472">Membrane</keyword>
<feature type="region of interest" description="Disordered" evidence="1">
    <location>
        <begin position="60"/>
        <end position="80"/>
    </location>
</feature>
<sequence length="224" mass="24342">MYVIFALFGLVGFTVYLVLGVASAQGKNGKAKKQFALSAMCLVLASIGFYEIGSKPSETKEASSVEQSNTAPTNNIPENTLGMTSQQFVDSFNNESKNLGLDMHIKQLRIQKGENNVDVFNHQLTDRVGVMGALNKSDDTLSFAEIILVPDGTDQSLVDVSNAMGILIKVTNTDLPFEEVKKITTDSLNAVTEAVVRKTIVKNGIEYKFMKAANGFVFRASESK</sequence>
<gene>
    <name evidence="3" type="ORF">M5X12_11490</name>
</gene>
<keyword evidence="2" id="KW-0812">Transmembrane</keyword>
<evidence type="ECO:0000313" key="4">
    <source>
        <dbReference type="Proteomes" id="UP001527181"/>
    </source>
</evidence>
<protein>
    <submittedName>
        <fullName evidence="3">Uncharacterized protein</fullName>
    </submittedName>
</protein>
<evidence type="ECO:0000313" key="3">
    <source>
        <dbReference type="EMBL" id="MCY9761197.1"/>
    </source>
</evidence>
<dbReference type="EMBL" id="JAMDNP010000021">
    <property type="protein sequence ID" value="MCY9761197.1"/>
    <property type="molecule type" value="Genomic_DNA"/>
</dbReference>
<evidence type="ECO:0000256" key="2">
    <source>
        <dbReference type="SAM" id="Phobius"/>
    </source>
</evidence>
<keyword evidence="4" id="KW-1185">Reference proteome</keyword>
<proteinExistence type="predicted"/>
<organism evidence="3 4">
    <name type="scientific">Paenibacillus alvei</name>
    <name type="common">Bacillus alvei</name>
    <dbReference type="NCBI Taxonomy" id="44250"/>
    <lineage>
        <taxon>Bacteria</taxon>
        <taxon>Bacillati</taxon>
        <taxon>Bacillota</taxon>
        <taxon>Bacilli</taxon>
        <taxon>Bacillales</taxon>
        <taxon>Paenibacillaceae</taxon>
        <taxon>Paenibacillus</taxon>
    </lineage>
</organism>
<accession>A0ABT4GWV7</accession>
<dbReference type="Proteomes" id="UP001527181">
    <property type="component" value="Unassembled WGS sequence"/>
</dbReference>
<feature type="compositionally biased region" description="Polar residues" evidence="1">
    <location>
        <begin position="64"/>
        <end position="80"/>
    </location>
</feature>
<comment type="caution">
    <text evidence="3">The sequence shown here is derived from an EMBL/GenBank/DDBJ whole genome shotgun (WGS) entry which is preliminary data.</text>
</comment>
<evidence type="ECO:0000256" key="1">
    <source>
        <dbReference type="SAM" id="MobiDB-lite"/>
    </source>
</evidence>
<name>A0ABT4GWV7_PAEAL</name>
<keyword evidence="2" id="KW-1133">Transmembrane helix</keyword>
<reference evidence="3 4" key="1">
    <citation type="submission" date="2022-05" db="EMBL/GenBank/DDBJ databases">
        <title>Genome Sequencing of Bee-Associated Microbes.</title>
        <authorList>
            <person name="Dunlap C."/>
        </authorList>
    </citation>
    <scope>NUCLEOTIDE SEQUENCE [LARGE SCALE GENOMIC DNA]</scope>
    <source>
        <strain evidence="3 4">NRRL B-04010</strain>
    </source>
</reference>